<gene>
    <name evidence="1" type="ORF">PLEPLA_LOCUS4628</name>
</gene>
<organism evidence="1 2">
    <name type="scientific">Pleuronectes platessa</name>
    <name type="common">European plaice</name>
    <dbReference type="NCBI Taxonomy" id="8262"/>
    <lineage>
        <taxon>Eukaryota</taxon>
        <taxon>Metazoa</taxon>
        <taxon>Chordata</taxon>
        <taxon>Craniata</taxon>
        <taxon>Vertebrata</taxon>
        <taxon>Euteleostomi</taxon>
        <taxon>Actinopterygii</taxon>
        <taxon>Neopterygii</taxon>
        <taxon>Teleostei</taxon>
        <taxon>Neoteleostei</taxon>
        <taxon>Acanthomorphata</taxon>
        <taxon>Carangaria</taxon>
        <taxon>Pleuronectiformes</taxon>
        <taxon>Pleuronectoidei</taxon>
        <taxon>Pleuronectidae</taxon>
        <taxon>Pleuronectes</taxon>
    </lineage>
</organism>
<reference evidence="1" key="1">
    <citation type="submission" date="2020-03" db="EMBL/GenBank/DDBJ databases">
        <authorList>
            <person name="Weist P."/>
        </authorList>
    </citation>
    <scope>NUCLEOTIDE SEQUENCE</scope>
</reference>
<comment type="caution">
    <text evidence="1">The sequence shown here is derived from an EMBL/GenBank/DDBJ whole genome shotgun (WGS) entry which is preliminary data.</text>
</comment>
<protein>
    <submittedName>
        <fullName evidence="1">Uncharacterized protein</fullName>
    </submittedName>
</protein>
<proteinExistence type="predicted"/>
<keyword evidence="2" id="KW-1185">Reference proteome</keyword>
<name>A0A9N7Y3J9_PLEPL</name>
<evidence type="ECO:0000313" key="2">
    <source>
        <dbReference type="Proteomes" id="UP001153269"/>
    </source>
</evidence>
<dbReference type="AlphaFoldDB" id="A0A9N7Y3J9"/>
<accession>A0A9N7Y3J9</accession>
<dbReference type="EMBL" id="CADEAL010000228">
    <property type="protein sequence ID" value="CAB1416835.1"/>
    <property type="molecule type" value="Genomic_DNA"/>
</dbReference>
<sequence length="138" mass="15182">MVCLTAASVSPPARGVNQLSSPSATEELCQVARGLCEKNFTSFNPRFLRMSEKYPESAHTRSLPRSPPLAHGASELGEIVVRRRLCRLDLNWPVLNSELQRTARVVIMEGEKWLTTADGEKVAVERRASHANGGLIVT</sequence>
<dbReference type="Proteomes" id="UP001153269">
    <property type="component" value="Unassembled WGS sequence"/>
</dbReference>
<evidence type="ECO:0000313" key="1">
    <source>
        <dbReference type="EMBL" id="CAB1416835.1"/>
    </source>
</evidence>